<dbReference type="AlphaFoldDB" id="A0A0N8GRJ8"/>
<evidence type="ECO:0000256" key="2">
    <source>
        <dbReference type="ARBA" id="ARBA00008445"/>
    </source>
</evidence>
<evidence type="ECO:0000256" key="8">
    <source>
        <dbReference type="ARBA" id="ARBA00023136"/>
    </source>
</evidence>
<evidence type="ECO:0000256" key="6">
    <source>
        <dbReference type="ARBA" id="ARBA00022989"/>
    </source>
</evidence>
<dbReference type="Proteomes" id="UP000050277">
    <property type="component" value="Unassembled WGS sequence"/>
</dbReference>
<dbReference type="GO" id="GO:0009306">
    <property type="term" value="P:protein secretion"/>
    <property type="evidence" value="ECO:0007669"/>
    <property type="project" value="UniProtKB-UniRule"/>
</dbReference>
<evidence type="ECO:0000256" key="4">
    <source>
        <dbReference type="ARBA" id="ARBA00022692"/>
    </source>
</evidence>
<dbReference type="RefSeq" id="WP_054534693.1">
    <property type="nucleotide sequence ID" value="NZ_LGKP01000021.1"/>
</dbReference>
<evidence type="ECO:0000256" key="9">
    <source>
        <dbReference type="RuleBase" id="RU365087"/>
    </source>
</evidence>
<dbReference type="Pfam" id="PF03840">
    <property type="entry name" value="SecG"/>
    <property type="match status" value="1"/>
</dbReference>
<comment type="function">
    <text evidence="9">Involved in protein export. Participates in an early event of protein translocation.</text>
</comment>
<dbReference type="PATRIC" id="fig|70996.4.peg.4079"/>
<sequence>MQTYLFSAEVVLGIALITLVLLQAKGNSASVLGGRNTSAAYRTRRGVEKTLFSVTIVIASVLILLALLHPFLLTV</sequence>
<gene>
    <name evidence="10" type="ORF">SE18_11990</name>
</gene>
<accession>A0A0N8GRJ8</accession>
<comment type="caution">
    <text evidence="9">Lacks conserved residue(s) required for the propagation of feature annotation.</text>
</comment>
<dbReference type="GO" id="GO:0015450">
    <property type="term" value="F:protein-transporting ATPase activity"/>
    <property type="evidence" value="ECO:0007669"/>
    <property type="project" value="UniProtKB-UniRule"/>
</dbReference>
<keyword evidence="9" id="KW-1003">Cell membrane</keyword>
<comment type="caution">
    <text evidence="10">The sequence shown here is derived from an EMBL/GenBank/DDBJ whole genome shotgun (WGS) entry which is preliminary data.</text>
</comment>
<evidence type="ECO:0000256" key="1">
    <source>
        <dbReference type="ARBA" id="ARBA00004141"/>
    </source>
</evidence>
<keyword evidence="4 9" id="KW-0812">Transmembrane</keyword>
<protein>
    <recommendedName>
        <fullName evidence="9">Protein-export membrane protein SecG</fullName>
    </recommendedName>
</protein>
<dbReference type="NCBIfam" id="TIGR00810">
    <property type="entry name" value="secG"/>
    <property type="match status" value="1"/>
</dbReference>
<evidence type="ECO:0000256" key="5">
    <source>
        <dbReference type="ARBA" id="ARBA00022927"/>
    </source>
</evidence>
<dbReference type="GO" id="GO:0005886">
    <property type="term" value="C:plasma membrane"/>
    <property type="evidence" value="ECO:0007669"/>
    <property type="project" value="UniProtKB-SubCell"/>
</dbReference>
<evidence type="ECO:0000256" key="7">
    <source>
        <dbReference type="ARBA" id="ARBA00023010"/>
    </source>
</evidence>
<comment type="similarity">
    <text evidence="2 9">Belongs to the SecG family.</text>
</comment>
<keyword evidence="6 9" id="KW-1133">Transmembrane helix</keyword>
<keyword evidence="5 9" id="KW-0653">Protein transport</keyword>
<reference evidence="10 11" key="1">
    <citation type="submission" date="2015-07" db="EMBL/GenBank/DDBJ databases">
        <title>Whole genome sequence of Herpetosiphon geysericola DSM 7119.</title>
        <authorList>
            <person name="Hemp J."/>
            <person name="Ward L.M."/>
            <person name="Pace L.A."/>
            <person name="Fischer W.W."/>
        </authorList>
    </citation>
    <scope>NUCLEOTIDE SEQUENCE [LARGE SCALE GENOMIC DNA]</scope>
    <source>
        <strain evidence="10 11">DSM 7119</strain>
    </source>
</reference>
<organism evidence="10 11">
    <name type="scientific">Herpetosiphon geysericola</name>
    <dbReference type="NCBI Taxonomy" id="70996"/>
    <lineage>
        <taxon>Bacteria</taxon>
        <taxon>Bacillati</taxon>
        <taxon>Chloroflexota</taxon>
        <taxon>Chloroflexia</taxon>
        <taxon>Herpetosiphonales</taxon>
        <taxon>Herpetosiphonaceae</taxon>
        <taxon>Herpetosiphon</taxon>
    </lineage>
</organism>
<feature type="transmembrane region" description="Helical" evidence="9">
    <location>
        <begin position="50"/>
        <end position="73"/>
    </location>
</feature>
<keyword evidence="3 9" id="KW-0813">Transport</keyword>
<name>A0A0N8GRJ8_9CHLR</name>
<dbReference type="EMBL" id="LGKP01000021">
    <property type="protein sequence ID" value="KPL86698.1"/>
    <property type="molecule type" value="Genomic_DNA"/>
</dbReference>
<evidence type="ECO:0000313" key="11">
    <source>
        <dbReference type="Proteomes" id="UP000050277"/>
    </source>
</evidence>
<keyword evidence="11" id="KW-1185">Reference proteome</keyword>
<dbReference type="InterPro" id="IPR004692">
    <property type="entry name" value="SecG"/>
</dbReference>
<dbReference type="STRING" id="70996.SE18_11990"/>
<proteinExistence type="inferred from homology"/>
<keyword evidence="8 9" id="KW-0472">Membrane</keyword>
<dbReference type="OrthoDB" id="166739at2"/>
<evidence type="ECO:0000313" key="10">
    <source>
        <dbReference type="EMBL" id="KPL86698.1"/>
    </source>
</evidence>
<evidence type="ECO:0000256" key="3">
    <source>
        <dbReference type="ARBA" id="ARBA00022448"/>
    </source>
</evidence>
<keyword evidence="7 9" id="KW-0811">Translocation</keyword>
<comment type="subcellular location">
    <subcellularLocation>
        <location evidence="9">Cell membrane</location>
        <topology evidence="9">Multi-pass membrane protein</topology>
    </subcellularLocation>
    <subcellularLocation>
        <location evidence="1">Membrane</location>
        <topology evidence="1">Multi-pass membrane protein</topology>
    </subcellularLocation>
</comment>